<accession>A0AAV0NW55</accession>
<gene>
    <name evidence="1" type="ORF">LITE_LOCUS35616</name>
</gene>
<protein>
    <submittedName>
        <fullName evidence="1">Uncharacterized protein</fullName>
    </submittedName>
</protein>
<name>A0AAV0NW55_9ROSI</name>
<dbReference type="EMBL" id="CAMGYJ010000008">
    <property type="protein sequence ID" value="CAI0463048.1"/>
    <property type="molecule type" value="Genomic_DNA"/>
</dbReference>
<sequence>MELQSSSSMTAGYIVFSSKLYFVGGVPIMEIPSQVIESTDVSLIKYIRDMSNLILHLCLNDSFQVCHLRVQPNIGIMDFITIAQLIPREKNVGVISIMWPE</sequence>
<organism evidence="1 2">
    <name type="scientific">Linum tenue</name>
    <dbReference type="NCBI Taxonomy" id="586396"/>
    <lineage>
        <taxon>Eukaryota</taxon>
        <taxon>Viridiplantae</taxon>
        <taxon>Streptophyta</taxon>
        <taxon>Embryophyta</taxon>
        <taxon>Tracheophyta</taxon>
        <taxon>Spermatophyta</taxon>
        <taxon>Magnoliopsida</taxon>
        <taxon>eudicotyledons</taxon>
        <taxon>Gunneridae</taxon>
        <taxon>Pentapetalae</taxon>
        <taxon>rosids</taxon>
        <taxon>fabids</taxon>
        <taxon>Malpighiales</taxon>
        <taxon>Linaceae</taxon>
        <taxon>Linum</taxon>
    </lineage>
</organism>
<keyword evidence="2" id="KW-1185">Reference proteome</keyword>
<reference evidence="1" key="1">
    <citation type="submission" date="2022-08" db="EMBL/GenBank/DDBJ databases">
        <authorList>
            <person name="Gutierrez-Valencia J."/>
        </authorList>
    </citation>
    <scope>NUCLEOTIDE SEQUENCE</scope>
</reference>
<evidence type="ECO:0000313" key="1">
    <source>
        <dbReference type="EMBL" id="CAI0463048.1"/>
    </source>
</evidence>
<dbReference type="Proteomes" id="UP001154282">
    <property type="component" value="Unassembled WGS sequence"/>
</dbReference>
<evidence type="ECO:0000313" key="2">
    <source>
        <dbReference type="Proteomes" id="UP001154282"/>
    </source>
</evidence>
<proteinExistence type="predicted"/>
<comment type="caution">
    <text evidence="1">The sequence shown here is derived from an EMBL/GenBank/DDBJ whole genome shotgun (WGS) entry which is preliminary data.</text>
</comment>
<dbReference type="AlphaFoldDB" id="A0AAV0NW55"/>